<feature type="compositionally biased region" description="Basic residues" evidence="1">
    <location>
        <begin position="220"/>
        <end position="234"/>
    </location>
</feature>
<dbReference type="AlphaFoldDB" id="A0A4Q4MZW7"/>
<evidence type="ECO:0000256" key="1">
    <source>
        <dbReference type="SAM" id="MobiDB-lite"/>
    </source>
</evidence>
<comment type="caution">
    <text evidence="2">The sequence shown here is derived from an EMBL/GenBank/DDBJ whole genome shotgun (WGS) entry which is preliminary data.</text>
</comment>
<dbReference type="EMBL" id="PDXD01000080">
    <property type="protein sequence ID" value="RYN63917.1"/>
    <property type="molecule type" value="Genomic_DNA"/>
</dbReference>
<proteinExistence type="predicted"/>
<gene>
    <name evidence="2" type="ORF">AA0117_g12669</name>
</gene>
<reference evidence="3" key="1">
    <citation type="journal article" date="2019" name="bioRxiv">
        <title>Genomics, evolutionary history and diagnostics of the Alternaria alternata species group including apple and Asian pear pathotypes.</title>
        <authorList>
            <person name="Armitage A.D."/>
            <person name="Cockerton H.M."/>
            <person name="Sreenivasaprasad S."/>
            <person name="Woodhall J.W."/>
            <person name="Lane C.R."/>
            <person name="Harrison R.J."/>
            <person name="Clarkson J.P."/>
        </authorList>
    </citation>
    <scope>NUCLEOTIDE SEQUENCE [LARGE SCALE GENOMIC DNA]</scope>
    <source>
        <strain evidence="3">FERA 1177</strain>
    </source>
</reference>
<dbReference type="Proteomes" id="UP000291422">
    <property type="component" value="Unassembled WGS sequence"/>
</dbReference>
<evidence type="ECO:0000313" key="2">
    <source>
        <dbReference type="EMBL" id="RYN63917.1"/>
    </source>
</evidence>
<sequence length="251" mass="28395">MKEATADTETMWPLQDDSCLTTDATSYVDDYLQAIESELFCDSTLRCFDAPYPDLYGVTVDWEPMLQRQHAPATQTEQMDISPYSYTAYTVAADELCFSVAKTGSKRSQTPCSSPPYLCTDEKVCLANDDLSKTAATSFPWGCTREPRFVTPDDLAVLPDLASEDFIDQAVDEREAWVSPEDLVLRGGREPRSAQARQKHERDVLRRYSRAEHEIAFLSRRTRHSTMNTTRRKGGAVGKQAGVKRQERRSR</sequence>
<name>A0A4Q4MZW7_ALTAL</name>
<protein>
    <submittedName>
        <fullName evidence="2">Uncharacterized protein</fullName>
    </submittedName>
</protein>
<feature type="region of interest" description="Disordered" evidence="1">
    <location>
        <begin position="219"/>
        <end position="251"/>
    </location>
</feature>
<accession>A0A4Q4MZW7</accession>
<organism evidence="2 3">
    <name type="scientific">Alternaria alternata</name>
    <name type="common">Alternaria rot fungus</name>
    <name type="synonym">Torula alternata</name>
    <dbReference type="NCBI Taxonomy" id="5599"/>
    <lineage>
        <taxon>Eukaryota</taxon>
        <taxon>Fungi</taxon>
        <taxon>Dikarya</taxon>
        <taxon>Ascomycota</taxon>
        <taxon>Pezizomycotina</taxon>
        <taxon>Dothideomycetes</taxon>
        <taxon>Pleosporomycetidae</taxon>
        <taxon>Pleosporales</taxon>
        <taxon>Pleosporineae</taxon>
        <taxon>Pleosporaceae</taxon>
        <taxon>Alternaria</taxon>
        <taxon>Alternaria sect. Alternaria</taxon>
        <taxon>Alternaria alternata complex</taxon>
    </lineage>
</organism>
<evidence type="ECO:0000313" key="3">
    <source>
        <dbReference type="Proteomes" id="UP000291422"/>
    </source>
</evidence>